<protein>
    <submittedName>
        <fullName evidence="1">Uncharacterized protein</fullName>
    </submittedName>
</protein>
<dbReference type="OrthoDB" id="10253073at2759"/>
<name>A0A8C4RX95_ERPCA</name>
<sequence>MENFERVCSAQTCRNAHFSENSPRQPKSQEDIALVMKKTNAAKVIQRAWRRYIDTCVFRYYKSLINFRRQGDPRLLLKYVNPKEAEFLDAAAGVHVKFRLGGSKFPPEIFYKIFTHRPIVDLCANSPKDYTSPLSKWPQPKEVHNHGKTVEDDHSGWYRRYENNGWRLLNHRLNIGFDNASSDSNLDKSEFHHSKLQRRQDVERKRKKKKIEWMRKMYQEGLLHASTPDPDTAALVQRATEGIMAAMEKKGEVMEWEVDELLKWTNSLNFEEYLYDWKEIATSNSSDS</sequence>
<reference evidence="1" key="3">
    <citation type="submission" date="2025-09" db="UniProtKB">
        <authorList>
            <consortium name="Ensembl"/>
        </authorList>
    </citation>
    <scope>IDENTIFICATION</scope>
</reference>
<dbReference type="Proteomes" id="UP000694620">
    <property type="component" value="Chromosome 4"/>
</dbReference>
<dbReference type="CTD" id="102347917"/>
<organism evidence="1 2">
    <name type="scientific">Erpetoichthys calabaricus</name>
    <name type="common">Rope fish</name>
    <name type="synonym">Calamoichthys calabaricus</name>
    <dbReference type="NCBI Taxonomy" id="27687"/>
    <lineage>
        <taxon>Eukaryota</taxon>
        <taxon>Metazoa</taxon>
        <taxon>Chordata</taxon>
        <taxon>Craniata</taxon>
        <taxon>Vertebrata</taxon>
        <taxon>Euteleostomi</taxon>
        <taxon>Actinopterygii</taxon>
        <taxon>Polypteriformes</taxon>
        <taxon>Polypteridae</taxon>
        <taxon>Erpetoichthys</taxon>
    </lineage>
</organism>
<reference evidence="1" key="1">
    <citation type="submission" date="2021-06" db="EMBL/GenBank/DDBJ databases">
        <authorList>
            <consortium name="Wellcome Sanger Institute Data Sharing"/>
        </authorList>
    </citation>
    <scope>NUCLEOTIDE SEQUENCE [LARGE SCALE GENOMIC DNA]</scope>
</reference>
<dbReference type="PANTHER" id="PTHR33504:SF2">
    <property type="entry name" value="PROTEIN MFI"/>
    <property type="match status" value="1"/>
</dbReference>
<evidence type="ECO:0000313" key="2">
    <source>
        <dbReference type="Proteomes" id="UP000694620"/>
    </source>
</evidence>
<keyword evidence="2" id="KW-1185">Reference proteome</keyword>
<dbReference type="RefSeq" id="XP_028657080.1">
    <property type="nucleotide sequence ID" value="XM_028801247.2"/>
</dbReference>
<dbReference type="AlphaFoldDB" id="A0A8C4RX95"/>
<dbReference type="GeneTree" id="ENSGT00940000166463"/>
<evidence type="ECO:0000313" key="1">
    <source>
        <dbReference type="Ensembl" id="ENSECRP00000008311.1"/>
    </source>
</evidence>
<proteinExistence type="predicted"/>
<reference evidence="1" key="2">
    <citation type="submission" date="2025-08" db="UniProtKB">
        <authorList>
            <consortium name="Ensembl"/>
        </authorList>
    </citation>
    <scope>IDENTIFICATION</scope>
</reference>
<accession>A0A8C4RX95</accession>
<dbReference type="GeneID" id="114651314"/>
<gene>
    <name evidence="1" type="primary">c4h11orf65</name>
</gene>
<dbReference type="PANTHER" id="PTHR33504">
    <property type="entry name" value="NADH DEHYDROGENASE (UBIQUINONE) 1 BETA SUBCOMPLEX, 4"/>
    <property type="match status" value="1"/>
</dbReference>
<dbReference type="Ensembl" id="ENSECRT00000008446.1">
    <property type="protein sequence ID" value="ENSECRP00000008311.1"/>
    <property type="gene ID" value="ENSECRG00000005559.1"/>
</dbReference>